<dbReference type="GeneID" id="58725776"/>
<comment type="caution">
    <text evidence="1">The sequence shown here is derived from an EMBL/GenBank/DDBJ whole genome shotgun (WGS) entry which is preliminary data.</text>
</comment>
<dbReference type="Pfam" id="PF16156">
    <property type="entry name" value="DUF4864"/>
    <property type="match status" value="1"/>
</dbReference>
<sequence>MEVTDQDFLTIRSVIESQLAAFQQDDAPSAFACATPAIQEQFQNAENFLRMVSMSYPAVYRPRSVFFENVTTIQDNITQPVLLLAPDGVPLRALYFMEKQPDDSWRINGCILVSVEAETF</sequence>
<protein>
    <submittedName>
        <fullName evidence="1">DUF4864 domain-containing protein</fullName>
    </submittedName>
</protein>
<proteinExistence type="predicted"/>
<accession>A0ABR6SA19</accession>
<reference evidence="1 2" key="1">
    <citation type="submission" date="2019-11" db="EMBL/GenBank/DDBJ databases">
        <title>Comparison of genomes from free-living endosymbiotic cyanobacteria isolated from Azolla.</title>
        <authorList>
            <person name="Thiel T."/>
            <person name="Pratte B."/>
        </authorList>
    </citation>
    <scope>NUCLEOTIDE SEQUENCE [LARGE SCALE GENOMIC DNA]</scope>
    <source>
        <strain evidence="1 2">N2B</strain>
    </source>
</reference>
<dbReference type="Proteomes" id="UP000570851">
    <property type="component" value="Unassembled WGS sequence"/>
</dbReference>
<evidence type="ECO:0000313" key="2">
    <source>
        <dbReference type="Proteomes" id="UP000570851"/>
    </source>
</evidence>
<gene>
    <name evidence="1" type="ORF">GNE12_14025</name>
</gene>
<dbReference type="InterPro" id="IPR032347">
    <property type="entry name" value="DUF4864"/>
</dbReference>
<keyword evidence="2" id="KW-1185">Reference proteome</keyword>
<organism evidence="1 2">
    <name type="scientific">Trichormus variabilis N2B</name>
    <dbReference type="NCBI Taxonomy" id="2681315"/>
    <lineage>
        <taxon>Bacteria</taxon>
        <taxon>Bacillati</taxon>
        <taxon>Cyanobacteriota</taxon>
        <taxon>Cyanophyceae</taxon>
        <taxon>Nostocales</taxon>
        <taxon>Nostocaceae</taxon>
        <taxon>Trichormus</taxon>
    </lineage>
</organism>
<evidence type="ECO:0000313" key="1">
    <source>
        <dbReference type="EMBL" id="MBC1303033.1"/>
    </source>
</evidence>
<name>A0ABR6SA19_ANAVA</name>
<dbReference type="EMBL" id="JACKZP010000049">
    <property type="protein sequence ID" value="MBC1303033.1"/>
    <property type="molecule type" value="Genomic_DNA"/>
</dbReference>
<dbReference type="RefSeq" id="WP_011319753.1">
    <property type="nucleotide sequence ID" value="NZ_JACKZP010000049.1"/>
</dbReference>